<evidence type="ECO:0000256" key="6">
    <source>
        <dbReference type="ARBA" id="ARBA00023004"/>
    </source>
</evidence>
<comment type="caution">
    <text evidence="10">The sequence shown here is derived from an EMBL/GenBank/DDBJ whole genome shotgun (WGS) entry which is preliminary data.</text>
</comment>
<evidence type="ECO:0000256" key="5">
    <source>
        <dbReference type="ARBA" id="ARBA00023002"/>
    </source>
</evidence>
<sequence>MTYMLINLPPPFHNRCGVSCLSRATTVTGRYSRSIPVGQVVSTTRSSSVSYVLWHSDIPRPPRLELVALEVGVYWAGAKDITTEYYPANLFAKGGRKVLLFVKEAEEFRFHAPSFSSSLSFFETVISGQATTAKILFRRLMPKKSRGERGRRATGELSPKTSRIVRRLNLIQVWDPTVTISDQSYSILEQLKCKEPPVLKNKYPLGIDLVMRALAADKAQLFLSEVTTRLEEAGAPTYKYSALGPMQIHTTDPKNVQAILATQFSDFGLGPTRRGNFFPLLGDGIFSQDGKSWEHSRAMMRPQFSRDQISDLELEEKHVRTMMTALDRHLSSDNRIPKVDLQVLFFRLTLDTATEFLFGESVNSQAREMDGSNPTGKTGFAWSFDFAQKVLATRARFQEFYWLYYPRSFAQATKECHDFISRFVLLALSPQYRGKELEKGLNGKEKYVFLEALAAQTQDPVVLRDQTLHILLAGRDTTASLLGWLWYELARDPARYYKLRSIIVREFGTYEHPTGITFAALKNCQYLQHCLNEALRIHPVVPINSRRANKDTTIPRGGGPDGMSPIFVPKNTQVDYSVYAMHRRKDIWGPDANEFNPERWEGRKVGWEFLPFNGGPRICIGQQFALTEAGYVTVRMLQRFDKLENVDPEKITRYNIGLTACSGSGVQVGLHVTS</sequence>
<evidence type="ECO:0000256" key="3">
    <source>
        <dbReference type="ARBA" id="ARBA00022617"/>
    </source>
</evidence>
<dbReference type="InterPro" id="IPR002402">
    <property type="entry name" value="Cyt_P450_E_grp-II"/>
</dbReference>
<protein>
    <submittedName>
        <fullName evidence="10">Uncharacterized protein</fullName>
    </submittedName>
</protein>
<feature type="non-terminal residue" evidence="10">
    <location>
        <position position="674"/>
    </location>
</feature>
<feature type="binding site" description="axial binding residue" evidence="8">
    <location>
        <position position="619"/>
    </location>
    <ligand>
        <name>heme</name>
        <dbReference type="ChEBI" id="CHEBI:30413"/>
    </ligand>
    <ligandPart>
        <name>Fe</name>
        <dbReference type="ChEBI" id="CHEBI:18248"/>
    </ligandPart>
</feature>
<dbReference type="Gene3D" id="1.10.630.10">
    <property type="entry name" value="Cytochrome P450"/>
    <property type="match status" value="1"/>
</dbReference>
<dbReference type="GO" id="GO:0016712">
    <property type="term" value="F:oxidoreductase activity, acting on paired donors, with incorporation or reduction of molecular oxygen, reduced flavin or flavoprotein as one donor, and incorporation of one atom of oxygen"/>
    <property type="evidence" value="ECO:0007669"/>
    <property type="project" value="InterPro"/>
</dbReference>
<reference evidence="10 11" key="1">
    <citation type="submission" date="2018-05" db="EMBL/GenBank/DDBJ databases">
        <title>Draft genome sequence of Scytalidium lignicola DSM 105466, a ubiquitous saprotrophic fungus.</title>
        <authorList>
            <person name="Buettner E."/>
            <person name="Gebauer A.M."/>
            <person name="Hofrichter M."/>
            <person name="Liers C."/>
            <person name="Kellner H."/>
        </authorList>
    </citation>
    <scope>NUCLEOTIDE SEQUENCE [LARGE SCALE GENOMIC DNA]</scope>
    <source>
        <strain evidence="10 11">DSM 105466</strain>
    </source>
</reference>
<dbReference type="STRING" id="5539.A0A3E2GTD6"/>
<evidence type="ECO:0000256" key="4">
    <source>
        <dbReference type="ARBA" id="ARBA00022723"/>
    </source>
</evidence>
<keyword evidence="4 8" id="KW-0479">Metal-binding</keyword>
<keyword evidence="11" id="KW-1185">Reference proteome</keyword>
<comment type="cofactor">
    <cofactor evidence="1 8">
        <name>heme</name>
        <dbReference type="ChEBI" id="CHEBI:30413"/>
    </cofactor>
</comment>
<dbReference type="SUPFAM" id="SSF48264">
    <property type="entry name" value="Cytochrome P450"/>
    <property type="match status" value="1"/>
</dbReference>
<dbReference type="InterPro" id="IPR017972">
    <property type="entry name" value="Cyt_P450_CS"/>
</dbReference>
<evidence type="ECO:0000256" key="8">
    <source>
        <dbReference type="PIRSR" id="PIRSR602402-1"/>
    </source>
</evidence>
<evidence type="ECO:0000256" key="9">
    <source>
        <dbReference type="RuleBase" id="RU000461"/>
    </source>
</evidence>
<proteinExistence type="inferred from homology"/>
<dbReference type="Proteomes" id="UP000258309">
    <property type="component" value="Unassembled WGS sequence"/>
</dbReference>
<dbReference type="AlphaFoldDB" id="A0A3E2GTD6"/>
<dbReference type="GO" id="GO:0005506">
    <property type="term" value="F:iron ion binding"/>
    <property type="evidence" value="ECO:0007669"/>
    <property type="project" value="InterPro"/>
</dbReference>
<evidence type="ECO:0000256" key="7">
    <source>
        <dbReference type="ARBA" id="ARBA00023033"/>
    </source>
</evidence>
<dbReference type="PRINTS" id="PR00385">
    <property type="entry name" value="P450"/>
</dbReference>
<feature type="non-terminal residue" evidence="10">
    <location>
        <position position="1"/>
    </location>
</feature>
<keyword evidence="6 8" id="KW-0408">Iron</keyword>
<comment type="similarity">
    <text evidence="2 9">Belongs to the cytochrome P450 family.</text>
</comment>
<keyword evidence="5 9" id="KW-0560">Oxidoreductase</keyword>
<keyword evidence="3 8" id="KW-0349">Heme</keyword>
<dbReference type="PANTHER" id="PTHR24287">
    <property type="entry name" value="P450, PUTATIVE (EUROFUNG)-RELATED"/>
    <property type="match status" value="1"/>
</dbReference>
<evidence type="ECO:0000256" key="1">
    <source>
        <dbReference type="ARBA" id="ARBA00001971"/>
    </source>
</evidence>
<evidence type="ECO:0000313" key="10">
    <source>
        <dbReference type="EMBL" id="RFU24307.1"/>
    </source>
</evidence>
<gene>
    <name evidence="10" type="ORF">B7463_g12037</name>
</gene>
<dbReference type="InterPro" id="IPR036396">
    <property type="entry name" value="Cyt_P450_sf"/>
</dbReference>
<dbReference type="PROSITE" id="PS00086">
    <property type="entry name" value="CYTOCHROME_P450"/>
    <property type="match status" value="1"/>
</dbReference>
<dbReference type="EMBL" id="NCSJ02000468">
    <property type="protein sequence ID" value="RFU24307.1"/>
    <property type="molecule type" value="Genomic_DNA"/>
</dbReference>
<dbReference type="PRINTS" id="PR00464">
    <property type="entry name" value="EP450II"/>
</dbReference>
<name>A0A3E2GTD6_SCYLI</name>
<dbReference type="CDD" id="cd11063">
    <property type="entry name" value="CYP52"/>
    <property type="match status" value="1"/>
</dbReference>
<dbReference type="GO" id="GO:0020037">
    <property type="term" value="F:heme binding"/>
    <property type="evidence" value="ECO:0007669"/>
    <property type="project" value="InterPro"/>
</dbReference>
<keyword evidence="7 9" id="KW-0503">Monooxygenase</keyword>
<dbReference type="InterPro" id="IPR001128">
    <property type="entry name" value="Cyt_P450"/>
</dbReference>
<accession>A0A3E2GTD6</accession>
<dbReference type="OrthoDB" id="1470350at2759"/>
<dbReference type="OMA" id="CAVFKRN"/>
<dbReference type="PRINTS" id="PR01239">
    <property type="entry name" value="EP450IICYP52"/>
</dbReference>
<dbReference type="PANTHER" id="PTHR24287:SF1">
    <property type="entry name" value="P450, PUTATIVE (EUROFUNG)-RELATED"/>
    <property type="match status" value="1"/>
</dbReference>
<dbReference type="InterPro" id="IPR047146">
    <property type="entry name" value="Cyt_P450_E_CYP52_fungi"/>
</dbReference>
<evidence type="ECO:0000313" key="11">
    <source>
        <dbReference type="Proteomes" id="UP000258309"/>
    </source>
</evidence>
<dbReference type="InterPro" id="IPR002974">
    <property type="entry name" value="Cyt_P450_E_CYP52_ascomycetes"/>
</dbReference>
<evidence type="ECO:0000256" key="2">
    <source>
        <dbReference type="ARBA" id="ARBA00010617"/>
    </source>
</evidence>
<organism evidence="10 11">
    <name type="scientific">Scytalidium lignicola</name>
    <name type="common">Hyphomycete</name>
    <dbReference type="NCBI Taxonomy" id="5539"/>
    <lineage>
        <taxon>Eukaryota</taxon>
        <taxon>Fungi</taxon>
        <taxon>Dikarya</taxon>
        <taxon>Ascomycota</taxon>
        <taxon>Pezizomycotina</taxon>
        <taxon>Leotiomycetes</taxon>
        <taxon>Leotiomycetes incertae sedis</taxon>
        <taxon>Scytalidium</taxon>
    </lineage>
</organism>
<dbReference type="Pfam" id="PF00067">
    <property type="entry name" value="p450"/>
    <property type="match status" value="1"/>
</dbReference>